<keyword evidence="5" id="KW-1185">Reference proteome</keyword>
<feature type="compositionally biased region" description="Basic and acidic residues" evidence="2">
    <location>
        <begin position="158"/>
        <end position="186"/>
    </location>
</feature>
<sequence length="527" mass="59570">MSFKNAHGVPYKKYQCRYFDERGQSLRTPCNQGDKCRFVHPTDPNWPGIKCHPFTPGYSQYGRRNTSNYSKNDRASQDRSQRSRSPRTRTVASLASQGDLFRRCKIEDDDSVLPYHEEPHSARQASSRLTTNSAGCRDGQDTSLQRNDAGRLSTSREASVERFHSQRKESSKDNLKSASKDPREMKSSASSSRNEQSSDGMKQTNDKIDTENVTLSKQGPSNDQRPSGPSVRSQQMVDMFRKITTVSSQIVQDTLTFNQEERKLETYNDISVTLARISESAASAVGPPLAEVILSHAQSKERLEEGIRTLGDSWDKVFDMFVAEVTQTINTRLEMALQTMRVEAKGLTDELVSERKATLKRKSLDYSSSDEGTNRPKSRVHKDHSLSPRDAKRHKTSGSFSSDERKDGVHDLSSLDEILLQMKMKIDQQNNSLQMLARENEELKGQLQSHGSRTENLNSPIPRGPKERYEDTQATPGSRHAPNESDTTVRTGARPRSSYSRDDESDRRAFGLSYRDPRGRDFVKRGD</sequence>
<dbReference type="PROSITE" id="PS50103">
    <property type="entry name" value="ZF_C3H1"/>
    <property type="match status" value="1"/>
</dbReference>
<dbReference type="GO" id="GO:0008270">
    <property type="term" value="F:zinc ion binding"/>
    <property type="evidence" value="ECO:0007669"/>
    <property type="project" value="UniProtKB-KW"/>
</dbReference>
<protein>
    <recommendedName>
        <fullName evidence="3">C3H1-type domain-containing protein</fullName>
    </recommendedName>
</protein>
<organism evidence="4 5">
    <name type="scientific">Dendrothele bispora (strain CBS 962.96)</name>
    <dbReference type="NCBI Taxonomy" id="1314807"/>
    <lineage>
        <taxon>Eukaryota</taxon>
        <taxon>Fungi</taxon>
        <taxon>Dikarya</taxon>
        <taxon>Basidiomycota</taxon>
        <taxon>Agaricomycotina</taxon>
        <taxon>Agaricomycetes</taxon>
        <taxon>Agaricomycetidae</taxon>
        <taxon>Agaricales</taxon>
        <taxon>Agaricales incertae sedis</taxon>
        <taxon>Dendrothele</taxon>
    </lineage>
</organism>
<evidence type="ECO:0000256" key="1">
    <source>
        <dbReference type="PROSITE-ProRule" id="PRU00723"/>
    </source>
</evidence>
<dbReference type="Proteomes" id="UP000297245">
    <property type="component" value="Unassembled WGS sequence"/>
</dbReference>
<gene>
    <name evidence="4" type="ORF">K435DRAFT_841352</name>
</gene>
<feature type="zinc finger region" description="C3H1-type" evidence="1">
    <location>
        <begin position="10"/>
        <end position="43"/>
    </location>
</feature>
<feature type="compositionally biased region" description="Polar residues" evidence="2">
    <location>
        <begin position="141"/>
        <end position="157"/>
    </location>
</feature>
<keyword evidence="1" id="KW-0862">Zinc</keyword>
<dbReference type="AlphaFoldDB" id="A0A4S8LP35"/>
<keyword evidence="1" id="KW-0863">Zinc-finger</keyword>
<feature type="domain" description="C3H1-type" evidence="3">
    <location>
        <begin position="10"/>
        <end position="43"/>
    </location>
</feature>
<feature type="region of interest" description="Disordered" evidence="2">
    <location>
        <begin position="442"/>
        <end position="527"/>
    </location>
</feature>
<feature type="compositionally biased region" description="Polar residues" evidence="2">
    <location>
        <begin position="446"/>
        <end position="459"/>
    </location>
</feature>
<feature type="compositionally biased region" description="Polar residues" evidence="2">
    <location>
        <begin position="123"/>
        <end position="134"/>
    </location>
</feature>
<evidence type="ECO:0000313" key="4">
    <source>
        <dbReference type="EMBL" id="THU90713.1"/>
    </source>
</evidence>
<feature type="compositionally biased region" description="Polar residues" evidence="2">
    <location>
        <begin position="211"/>
        <end position="233"/>
    </location>
</feature>
<feature type="compositionally biased region" description="Low complexity" evidence="2">
    <location>
        <begin position="187"/>
        <end position="198"/>
    </location>
</feature>
<reference evidence="4 5" key="1">
    <citation type="journal article" date="2019" name="Nat. Ecol. Evol.">
        <title>Megaphylogeny resolves global patterns of mushroom evolution.</title>
        <authorList>
            <person name="Varga T."/>
            <person name="Krizsan K."/>
            <person name="Foldi C."/>
            <person name="Dima B."/>
            <person name="Sanchez-Garcia M."/>
            <person name="Sanchez-Ramirez S."/>
            <person name="Szollosi G.J."/>
            <person name="Szarkandi J.G."/>
            <person name="Papp V."/>
            <person name="Albert L."/>
            <person name="Andreopoulos W."/>
            <person name="Angelini C."/>
            <person name="Antonin V."/>
            <person name="Barry K.W."/>
            <person name="Bougher N.L."/>
            <person name="Buchanan P."/>
            <person name="Buyck B."/>
            <person name="Bense V."/>
            <person name="Catcheside P."/>
            <person name="Chovatia M."/>
            <person name="Cooper J."/>
            <person name="Damon W."/>
            <person name="Desjardin D."/>
            <person name="Finy P."/>
            <person name="Geml J."/>
            <person name="Haridas S."/>
            <person name="Hughes K."/>
            <person name="Justo A."/>
            <person name="Karasinski D."/>
            <person name="Kautmanova I."/>
            <person name="Kiss B."/>
            <person name="Kocsube S."/>
            <person name="Kotiranta H."/>
            <person name="LaButti K.M."/>
            <person name="Lechner B.E."/>
            <person name="Liimatainen K."/>
            <person name="Lipzen A."/>
            <person name="Lukacs Z."/>
            <person name="Mihaltcheva S."/>
            <person name="Morgado L.N."/>
            <person name="Niskanen T."/>
            <person name="Noordeloos M.E."/>
            <person name="Ohm R.A."/>
            <person name="Ortiz-Santana B."/>
            <person name="Ovrebo C."/>
            <person name="Racz N."/>
            <person name="Riley R."/>
            <person name="Savchenko A."/>
            <person name="Shiryaev A."/>
            <person name="Soop K."/>
            <person name="Spirin V."/>
            <person name="Szebenyi C."/>
            <person name="Tomsovsky M."/>
            <person name="Tulloss R.E."/>
            <person name="Uehling J."/>
            <person name="Grigoriev I.V."/>
            <person name="Vagvolgyi C."/>
            <person name="Papp T."/>
            <person name="Martin F.M."/>
            <person name="Miettinen O."/>
            <person name="Hibbett D.S."/>
            <person name="Nagy L.G."/>
        </authorList>
    </citation>
    <scope>NUCLEOTIDE SEQUENCE [LARGE SCALE GENOMIC DNA]</scope>
    <source>
        <strain evidence="4 5">CBS 962.96</strain>
    </source>
</reference>
<feature type="compositionally biased region" description="Basic and acidic residues" evidence="2">
    <location>
        <begin position="71"/>
        <end position="81"/>
    </location>
</feature>
<evidence type="ECO:0000259" key="3">
    <source>
        <dbReference type="PROSITE" id="PS50103"/>
    </source>
</evidence>
<feature type="region of interest" description="Disordered" evidence="2">
    <location>
        <begin position="363"/>
        <end position="410"/>
    </location>
</feature>
<keyword evidence="1" id="KW-0479">Metal-binding</keyword>
<proteinExistence type="predicted"/>
<name>A0A4S8LP35_DENBC</name>
<feature type="region of interest" description="Disordered" evidence="2">
    <location>
        <begin position="116"/>
        <end position="233"/>
    </location>
</feature>
<dbReference type="InterPro" id="IPR000571">
    <property type="entry name" value="Znf_CCCH"/>
</dbReference>
<evidence type="ECO:0000313" key="5">
    <source>
        <dbReference type="Proteomes" id="UP000297245"/>
    </source>
</evidence>
<evidence type="ECO:0000256" key="2">
    <source>
        <dbReference type="SAM" id="MobiDB-lite"/>
    </source>
</evidence>
<dbReference type="OrthoDB" id="2677428at2759"/>
<accession>A0A4S8LP35</accession>
<feature type="region of interest" description="Disordered" evidence="2">
    <location>
        <begin position="60"/>
        <end position="96"/>
    </location>
</feature>
<feature type="compositionally biased region" description="Basic and acidic residues" evidence="2">
    <location>
        <begin position="499"/>
        <end position="527"/>
    </location>
</feature>
<dbReference type="EMBL" id="ML179327">
    <property type="protein sequence ID" value="THU90713.1"/>
    <property type="molecule type" value="Genomic_DNA"/>
</dbReference>